<proteinExistence type="inferred from homology"/>
<keyword evidence="2" id="KW-0539">Nucleus</keyword>
<organism evidence="3 4">
    <name type="scientific">Peronospora belbahrii</name>
    <dbReference type="NCBI Taxonomy" id="622444"/>
    <lineage>
        <taxon>Eukaryota</taxon>
        <taxon>Sar</taxon>
        <taxon>Stramenopiles</taxon>
        <taxon>Oomycota</taxon>
        <taxon>Peronosporomycetes</taxon>
        <taxon>Peronosporales</taxon>
        <taxon>Peronosporaceae</taxon>
        <taxon>Peronospora</taxon>
    </lineage>
</organism>
<dbReference type="EMBL" id="CAKLCB010000236">
    <property type="protein sequence ID" value="CAH0517397.1"/>
    <property type="molecule type" value="Genomic_DNA"/>
</dbReference>
<dbReference type="SUPFAM" id="SSF100950">
    <property type="entry name" value="NagB/RpiA/CoA transferase-like"/>
    <property type="match status" value="1"/>
</dbReference>
<dbReference type="PANTHER" id="PTHR43475:SF1">
    <property type="entry name" value="METHYLTHIORIBOSE-1-PHOSPHATE ISOMERASE"/>
    <property type="match status" value="1"/>
</dbReference>
<dbReference type="PANTHER" id="PTHR43475">
    <property type="entry name" value="METHYLTHIORIBOSE-1-PHOSPHATE ISOMERASE"/>
    <property type="match status" value="1"/>
</dbReference>
<comment type="pathway">
    <text evidence="2">Amino-acid biosynthesis; L-methionine biosynthesis via salvage pathway; L-methionine from S-methyl-5-thio-alpha-D-ribose 1-phosphate: step 1/6.</text>
</comment>
<comment type="subcellular location">
    <subcellularLocation>
        <location evidence="2">Cytoplasm</location>
    </subcellularLocation>
    <subcellularLocation>
        <location evidence="2">Nucleus</location>
    </subcellularLocation>
</comment>
<comment type="function">
    <text evidence="2">Catalyzes the interconversion of methylthioribose-1-phosphate (MTR-1-P) into methylthioribulose-1-phosphate (MTRu-1-P).</text>
</comment>
<evidence type="ECO:0000313" key="4">
    <source>
        <dbReference type="Proteomes" id="UP001158986"/>
    </source>
</evidence>
<dbReference type="Pfam" id="PF01008">
    <property type="entry name" value="IF-2B"/>
    <property type="match status" value="1"/>
</dbReference>
<dbReference type="HAMAP" id="MF_01678">
    <property type="entry name" value="Salvage_MtnA"/>
    <property type="match status" value="1"/>
</dbReference>
<gene>
    <name evidence="3" type="ORF">PBS001_LOCUS4013</name>
</gene>
<evidence type="ECO:0000256" key="1">
    <source>
        <dbReference type="ARBA" id="ARBA00023235"/>
    </source>
</evidence>
<feature type="site" description="Transition state stabilizer" evidence="2">
    <location>
        <position position="190"/>
    </location>
</feature>
<dbReference type="InterPro" id="IPR042529">
    <property type="entry name" value="IF_2B-like_C"/>
</dbReference>
<dbReference type="Proteomes" id="UP001158986">
    <property type="component" value="Unassembled WGS sequence"/>
</dbReference>
<dbReference type="InterPro" id="IPR027363">
    <property type="entry name" value="M1Pi_N"/>
</dbReference>
<evidence type="ECO:0000256" key="2">
    <source>
        <dbReference type="HAMAP-Rule" id="MF_03119"/>
    </source>
</evidence>
<evidence type="ECO:0000313" key="3">
    <source>
        <dbReference type="EMBL" id="CAH0517397.1"/>
    </source>
</evidence>
<dbReference type="NCBIfam" id="TIGR00512">
    <property type="entry name" value="salvage_mtnA"/>
    <property type="match status" value="1"/>
</dbReference>
<dbReference type="EC" id="5.3.1.23" evidence="2"/>
<dbReference type="NCBIfam" id="NF004326">
    <property type="entry name" value="PRK05720.1"/>
    <property type="match status" value="1"/>
</dbReference>
<keyword evidence="4" id="KW-1185">Reference proteome</keyword>
<protein>
    <recommendedName>
        <fullName evidence="2">Methylthioribose-1-phosphate isomerase</fullName>
        <shortName evidence="2">M1Pi</shortName>
        <shortName evidence="2">MTR-1-P isomerase</shortName>
        <ecNumber evidence="2">5.3.1.23</ecNumber>
    </recommendedName>
    <alternativeName>
        <fullName evidence="2">S-methyl-5-thioribose-1-phosphate isomerase</fullName>
    </alternativeName>
    <alternativeName>
        <fullName evidence="2">Translation initiation factor eIF-2B subunit alpha/beta/delta-like protein</fullName>
    </alternativeName>
</protein>
<sequence length="387" mass="41749">MSNNRMRSVLWTEDGLQLIDQRKLPTELVLMQCTTVEDVTRAIADMTVRGAPAIGAAGAFGLALGAKNFQATEHSTKEEFLKAMEQSKALIDAARPTAVNLIVGYVCVKKYPTTCDTANGLTSSMCITATERVVKQLRAKMQGKASVADLIAFTLTLAQALAEEDVAINKRLSQFGAEIVPAGSNILHHCNTGALATVDIGTAIGVIYECHAQGKNVHVWVDETRPRLQGARLSAWELMREGVPIHLIADNAAGYLMLEGKVDVVLFGADRVAANGDVVNKIGTYKLAVVAKENKVPVYACVPTSTIDLSFFEGMGIPIEERSPDEVACIRGVRIAPEGCPVFNPAFDITPNRYLTGIITEEGVCYPPFEQSLAKAVATAEKRRAEW</sequence>
<name>A0ABN8CW91_9STRA</name>
<keyword evidence="2" id="KW-0963">Cytoplasm</keyword>
<comment type="catalytic activity">
    <reaction evidence="2">
        <text>5-(methylsulfanyl)-alpha-D-ribose 1-phosphate = 5-(methylsulfanyl)-D-ribulose 1-phosphate</text>
        <dbReference type="Rhea" id="RHEA:19989"/>
        <dbReference type="ChEBI" id="CHEBI:58533"/>
        <dbReference type="ChEBI" id="CHEBI:58548"/>
        <dbReference type="EC" id="5.3.1.23"/>
    </reaction>
</comment>
<keyword evidence="2" id="KW-0028">Amino-acid biosynthesis</keyword>
<dbReference type="NCBIfam" id="TIGR00524">
    <property type="entry name" value="eIF-2B_rel"/>
    <property type="match status" value="1"/>
</dbReference>
<keyword evidence="1 2" id="KW-0413">Isomerase</keyword>
<accession>A0ABN8CW91</accession>
<dbReference type="InterPro" id="IPR037171">
    <property type="entry name" value="NagB/RpiA_transferase-like"/>
</dbReference>
<comment type="similarity">
    <text evidence="2">Belongs to the eIF-2B alpha/beta/delta subunits family. MtnA subfamily.</text>
</comment>
<dbReference type="Gene3D" id="3.40.50.10470">
    <property type="entry name" value="Translation initiation factor eif-2b, domain 2"/>
    <property type="match status" value="1"/>
</dbReference>
<dbReference type="InterPro" id="IPR005251">
    <property type="entry name" value="IF-M1Pi"/>
</dbReference>
<reference evidence="3 4" key="1">
    <citation type="submission" date="2021-11" db="EMBL/GenBank/DDBJ databases">
        <authorList>
            <person name="Islam A."/>
            <person name="Islam S."/>
            <person name="Flora M.S."/>
            <person name="Rahman M."/>
            <person name="Ziaur R.M."/>
            <person name="Epstein J.H."/>
            <person name="Hassan M."/>
            <person name="Klassen M."/>
            <person name="Woodard K."/>
            <person name="Webb A."/>
            <person name="Webby R.J."/>
            <person name="El Zowalaty M.E."/>
        </authorList>
    </citation>
    <scope>NUCLEOTIDE SEQUENCE [LARGE SCALE GENOMIC DNA]</scope>
    <source>
        <strain evidence="3">Pbs1</strain>
    </source>
</reference>
<keyword evidence="2" id="KW-0486">Methionine biosynthesis</keyword>
<dbReference type="Gene3D" id="1.20.120.420">
    <property type="entry name" value="translation initiation factor eif-2b, domain 1"/>
    <property type="match status" value="1"/>
</dbReference>
<dbReference type="InterPro" id="IPR000649">
    <property type="entry name" value="IF-2B-related"/>
</dbReference>
<comment type="caution">
    <text evidence="3">The sequence shown here is derived from an EMBL/GenBank/DDBJ whole genome shotgun (WGS) entry which is preliminary data.</text>
</comment>
<feature type="active site" description="Proton donor" evidence="2">
    <location>
        <position position="270"/>
    </location>
</feature>
<dbReference type="InterPro" id="IPR011559">
    <property type="entry name" value="Initiation_fac_2B_a/b/d"/>
</dbReference>